<dbReference type="EMBL" id="JARQWQ010000014">
    <property type="protein sequence ID" value="KAK2567565.1"/>
    <property type="molecule type" value="Genomic_DNA"/>
</dbReference>
<sequence>MLMIFCRLYDMSSPKGCVVTDEDSLSFYAVFNLWEPPRKLSRSVSNTVEGKKHFHLHFELPLPKQIIIFSLGKWEAHLKGQEIIAEVLVDGEIPPNKIGTLTSSNKALCWDNTWPISFEKKSEEVFEQGRMAKLILRSEKVNTCNNKENQPAKDETTLSPKRQIQKEGNRSPVTPGNFENLKQQKLHFTECTKTEHAMSGVKSSKKRAVPRNLSSSPEILTPPDTPSGTNMGDVPSCRWGHDMCLIGNRKSILVGGQGSKLQMAKDSVWTLDMSQGCATWIQETYESGGADRRIGHTVTYDPDKKVLYVYGGSKNKRWFNDVNILDLQENTWTAVKAFGSAPTRAYHSCNFFKGELLVFGGVYPNPDPQPDSCSNELFIFNADAKNWYKPLTTGTPPCAKSGHSASLIEDRLVLFGGWDFPQCFNDVSIIDLAMMEFSSPVMTGCLPSPRSWHASAVLPKQRIFIHGGYDGNQILTDSFIFNLALLTCTAVKTSNKLTARAGHVAMYLPVEGDQEGEEEIVVFGGGDNEGGYFNDLVIFTPSVC</sequence>
<comment type="caution">
    <text evidence="2">The sequence shown here is derived from an EMBL/GenBank/DDBJ whole genome shotgun (WGS) entry which is preliminary data.</text>
</comment>
<dbReference type="Gene3D" id="2.120.10.80">
    <property type="entry name" value="Kelch-type beta propeller"/>
    <property type="match status" value="2"/>
</dbReference>
<feature type="region of interest" description="Disordered" evidence="1">
    <location>
        <begin position="144"/>
        <end position="178"/>
    </location>
</feature>
<dbReference type="Pfam" id="PF13415">
    <property type="entry name" value="Beta-prop_FBX42"/>
    <property type="match status" value="1"/>
</dbReference>
<protein>
    <submittedName>
        <fullName evidence="2">Acyl-CoA-binding domain-containing protein 4</fullName>
    </submittedName>
</protein>
<organism evidence="2 3">
    <name type="scientific">Acropora cervicornis</name>
    <name type="common">Staghorn coral</name>
    <dbReference type="NCBI Taxonomy" id="6130"/>
    <lineage>
        <taxon>Eukaryota</taxon>
        <taxon>Metazoa</taxon>
        <taxon>Cnidaria</taxon>
        <taxon>Anthozoa</taxon>
        <taxon>Hexacorallia</taxon>
        <taxon>Scleractinia</taxon>
        <taxon>Astrocoeniina</taxon>
        <taxon>Acroporidae</taxon>
        <taxon>Acropora</taxon>
    </lineage>
</organism>
<feature type="region of interest" description="Disordered" evidence="1">
    <location>
        <begin position="194"/>
        <end position="230"/>
    </location>
</feature>
<dbReference type="PANTHER" id="PTHR23244">
    <property type="entry name" value="KELCH REPEAT DOMAIN"/>
    <property type="match status" value="1"/>
</dbReference>
<evidence type="ECO:0000256" key="1">
    <source>
        <dbReference type="SAM" id="MobiDB-lite"/>
    </source>
</evidence>
<dbReference type="InterPro" id="IPR011043">
    <property type="entry name" value="Gal_Oxase/kelch_b-propeller"/>
</dbReference>
<accession>A0AAD9QUY5</accession>
<gene>
    <name evidence="2" type="ORF">P5673_008403</name>
</gene>
<dbReference type="AlphaFoldDB" id="A0AAD9QUY5"/>
<dbReference type="SUPFAM" id="SSF50965">
    <property type="entry name" value="Galactose oxidase, central domain"/>
    <property type="match status" value="1"/>
</dbReference>
<reference evidence="2" key="1">
    <citation type="journal article" date="2023" name="G3 (Bethesda)">
        <title>Whole genome assembly and annotation of the endangered Caribbean coral Acropora cervicornis.</title>
        <authorList>
            <person name="Selwyn J.D."/>
            <person name="Vollmer S.V."/>
        </authorList>
    </citation>
    <scope>NUCLEOTIDE SEQUENCE</scope>
    <source>
        <strain evidence="2">K2</strain>
    </source>
</reference>
<dbReference type="InterPro" id="IPR015915">
    <property type="entry name" value="Kelch-typ_b-propeller"/>
</dbReference>
<dbReference type="PANTHER" id="PTHR23244:SF485">
    <property type="entry name" value="MULTIPLE EGF LIKE DOMAINS 8, ISOFORM B"/>
    <property type="match status" value="1"/>
</dbReference>
<evidence type="ECO:0000313" key="2">
    <source>
        <dbReference type="EMBL" id="KAK2567565.1"/>
    </source>
</evidence>
<proteinExistence type="predicted"/>
<evidence type="ECO:0000313" key="3">
    <source>
        <dbReference type="Proteomes" id="UP001249851"/>
    </source>
</evidence>
<name>A0AAD9QUY5_ACRCE</name>
<dbReference type="Proteomes" id="UP001249851">
    <property type="component" value="Unassembled WGS sequence"/>
</dbReference>
<keyword evidence="3" id="KW-1185">Reference proteome</keyword>
<reference evidence="2" key="2">
    <citation type="journal article" date="2023" name="Science">
        <title>Genomic signatures of disease resistance in endangered staghorn corals.</title>
        <authorList>
            <person name="Vollmer S.V."/>
            <person name="Selwyn J.D."/>
            <person name="Despard B.A."/>
            <person name="Roesel C.L."/>
        </authorList>
    </citation>
    <scope>NUCLEOTIDE SEQUENCE</scope>
    <source>
        <strain evidence="2">K2</strain>
    </source>
</reference>